<sequence>MGAASASAFGAMGAREIRAGLAAKDFSAREVAEGSLARIDAANKDLNAFLETTGQLALDAAARIDAAVAAGTLDELGPLAGVPVAFKDNMNLAGTHTTCSSKMLENYVSPFTATCVERTIAAGGIPLGKLNMDEFAFGSSTETSAFGPTRNPWDVTCVPGGSSGGSAAAVAAGLATVTLGSDTGGSIRQPGSFCGTVAVKPTYGVVSRYGVVAFGSSLDQVGPFARSVEDAALAMNAIAGRDVLDCTSQDVGTDFTANLAEGVRGMRIGVVPAFMEAKGLTPEVKAKVEEAAEHLRALGAELVEVELPNAQAAMSAYYVLGPCEAFSNLARFDSVRYGYCDPGHTDLNSQYEASRAVGFGPETRRRVMLGSYLLSAGVYDRYYYPAQQVRTLITQDYARAYEQVDCILAPVSPRTSFKFGEVSDPTDMYLSDMFTISINIAGNGGMSLPVGLGADTHLPVGVQLISPAFKDENMFRAAAALETVYGTAPVAPAFADGKAGE</sequence>
<dbReference type="GO" id="GO:0005524">
    <property type="term" value="F:ATP binding"/>
    <property type="evidence" value="ECO:0007669"/>
    <property type="project" value="UniProtKB-KW"/>
</dbReference>
<dbReference type="GO" id="GO:0006412">
    <property type="term" value="P:translation"/>
    <property type="evidence" value="ECO:0007669"/>
    <property type="project" value="UniProtKB-UniRule"/>
</dbReference>
<dbReference type="SUPFAM" id="SSF75304">
    <property type="entry name" value="Amidase signature (AS) enzymes"/>
    <property type="match status" value="1"/>
</dbReference>
<dbReference type="HAMAP" id="MF_00120">
    <property type="entry name" value="GatA"/>
    <property type="match status" value="1"/>
</dbReference>
<reference evidence="10 11" key="1">
    <citation type="journal article" date="2018" name="Elife">
        <title>Discovery and characterization of a prevalent human gut bacterial enzyme sufficient for the inactivation of a family of plant toxins.</title>
        <authorList>
            <person name="Koppel N."/>
            <person name="Bisanz J.E."/>
            <person name="Pandelia M.E."/>
            <person name="Turnbaugh P.J."/>
            <person name="Balskus E.P."/>
        </authorList>
    </citation>
    <scope>NUCLEOTIDE SEQUENCE [LARGE SCALE GENOMIC DNA]</scope>
    <source>
        <strain evidence="10 11">3C</strain>
    </source>
</reference>
<feature type="domain" description="Amidase" evidence="9">
    <location>
        <begin position="30"/>
        <end position="473"/>
    </location>
</feature>
<dbReference type="NCBIfam" id="TIGR00132">
    <property type="entry name" value="gatA"/>
    <property type="match status" value="1"/>
</dbReference>
<dbReference type="PROSITE" id="PS00571">
    <property type="entry name" value="AMIDASES"/>
    <property type="match status" value="1"/>
</dbReference>
<gene>
    <name evidence="8" type="primary">gatA</name>
    <name evidence="10" type="ORF">C1877_04290</name>
</gene>
<name>A0A369M7K1_9ACTN</name>
<comment type="function">
    <text evidence="6 8">Allows the formation of correctly charged Gln-tRNA(Gln) through the transamidation of misacylated Glu-tRNA(Gln) in organisms which lack glutaminyl-tRNA synthetase. The reaction takes place in the presence of glutamine and ATP through an activated gamma-phospho-Glu-tRNA(Gln).</text>
</comment>
<organism evidence="10 11">
    <name type="scientific">Gordonibacter pamelaeae</name>
    <dbReference type="NCBI Taxonomy" id="471189"/>
    <lineage>
        <taxon>Bacteria</taxon>
        <taxon>Bacillati</taxon>
        <taxon>Actinomycetota</taxon>
        <taxon>Coriobacteriia</taxon>
        <taxon>Eggerthellales</taxon>
        <taxon>Eggerthellaceae</taxon>
        <taxon>Gordonibacter</taxon>
    </lineage>
</organism>
<dbReference type="AlphaFoldDB" id="A0A369M7K1"/>
<feature type="active site" description="Acyl-ester intermediate" evidence="8">
    <location>
        <position position="186"/>
    </location>
</feature>
<dbReference type="GO" id="GO:0016740">
    <property type="term" value="F:transferase activity"/>
    <property type="evidence" value="ECO:0007669"/>
    <property type="project" value="UniProtKB-KW"/>
</dbReference>
<dbReference type="GeneID" id="78358932"/>
<dbReference type="EMBL" id="PPTS01000002">
    <property type="protein sequence ID" value="RDB66408.1"/>
    <property type="molecule type" value="Genomic_DNA"/>
</dbReference>
<comment type="catalytic activity">
    <reaction evidence="7 8">
        <text>L-glutamyl-tRNA(Gln) + L-glutamine + ATP + H2O = L-glutaminyl-tRNA(Gln) + L-glutamate + ADP + phosphate + H(+)</text>
        <dbReference type="Rhea" id="RHEA:17521"/>
        <dbReference type="Rhea" id="RHEA-COMP:9681"/>
        <dbReference type="Rhea" id="RHEA-COMP:9684"/>
        <dbReference type="ChEBI" id="CHEBI:15377"/>
        <dbReference type="ChEBI" id="CHEBI:15378"/>
        <dbReference type="ChEBI" id="CHEBI:29985"/>
        <dbReference type="ChEBI" id="CHEBI:30616"/>
        <dbReference type="ChEBI" id="CHEBI:43474"/>
        <dbReference type="ChEBI" id="CHEBI:58359"/>
        <dbReference type="ChEBI" id="CHEBI:78520"/>
        <dbReference type="ChEBI" id="CHEBI:78521"/>
        <dbReference type="ChEBI" id="CHEBI:456216"/>
        <dbReference type="EC" id="6.3.5.7"/>
    </reaction>
</comment>
<evidence type="ECO:0000256" key="8">
    <source>
        <dbReference type="HAMAP-Rule" id="MF_00120"/>
    </source>
</evidence>
<dbReference type="Gene3D" id="3.90.1300.10">
    <property type="entry name" value="Amidase signature (AS) domain"/>
    <property type="match status" value="1"/>
</dbReference>
<evidence type="ECO:0000256" key="6">
    <source>
        <dbReference type="ARBA" id="ARBA00025295"/>
    </source>
</evidence>
<dbReference type="GO" id="GO:0030956">
    <property type="term" value="C:glutamyl-tRNA(Gln) amidotransferase complex"/>
    <property type="evidence" value="ECO:0007669"/>
    <property type="project" value="InterPro"/>
</dbReference>
<dbReference type="InterPro" id="IPR000120">
    <property type="entry name" value="Amidase"/>
</dbReference>
<evidence type="ECO:0000256" key="7">
    <source>
        <dbReference type="ARBA" id="ARBA00047407"/>
    </source>
</evidence>
<dbReference type="GO" id="GO:0050567">
    <property type="term" value="F:glutaminyl-tRNA synthase (glutamine-hydrolyzing) activity"/>
    <property type="evidence" value="ECO:0007669"/>
    <property type="project" value="UniProtKB-UniRule"/>
</dbReference>
<keyword evidence="3 8" id="KW-0547">Nucleotide-binding</keyword>
<keyword evidence="4 8" id="KW-0067">ATP-binding</keyword>
<evidence type="ECO:0000313" key="10">
    <source>
        <dbReference type="EMBL" id="RDB66408.1"/>
    </source>
</evidence>
<accession>A0A369M7K1</accession>
<dbReference type="InterPro" id="IPR036928">
    <property type="entry name" value="AS_sf"/>
</dbReference>
<dbReference type="Proteomes" id="UP000254000">
    <property type="component" value="Unassembled WGS sequence"/>
</dbReference>
<dbReference type="InterPro" id="IPR004412">
    <property type="entry name" value="GatA"/>
</dbReference>
<evidence type="ECO:0000256" key="1">
    <source>
        <dbReference type="ARBA" id="ARBA00008069"/>
    </source>
</evidence>
<keyword evidence="11" id="KW-1185">Reference proteome</keyword>
<keyword evidence="2 8" id="KW-0436">Ligase</keyword>
<evidence type="ECO:0000256" key="2">
    <source>
        <dbReference type="ARBA" id="ARBA00022598"/>
    </source>
</evidence>
<feature type="active site" description="Charge relay system" evidence="8">
    <location>
        <position position="162"/>
    </location>
</feature>
<dbReference type="Pfam" id="PF01425">
    <property type="entry name" value="Amidase"/>
    <property type="match status" value="1"/>
</dbReference>
<evidence type="ECO:0000313" key="11">
    <source>
        <dbReference type="Proteomes" id="UP000254000"/>
    </source>
</evidence>
<dbReference type="RefSeq" id="WP_114568476.1">
    <property type="nucleotide sequence ID" value="NZ_CABMMS010000002.1"/>
</dbReference>
<comment type="subunit">
    <text evidence="8">Heterotrimer of A, B and C subunits.</text>
</comment>
<evidence type="ECO:0000259" key="9">
    <source>
        <dbReference type="Pfam" id="PF01425"/>
    </source>
</evidence>
<dbReference type="EC" id="6.3.5.7" evidence="8"/>
<comment type="similarity">
    <text evidence="1 8">Belongs to the amidase family. GatA subfamily.</text>
</comment>
<comment type="caution">
    <text evidence="10">The sequence shown here is derived from an EMBL/GenBank/DDBJ whole genome shotgun (WGS) entry which is preliminary data.</text>
</comment>
<evidence type="ECO:0000256" key="5">
    <source>
        <dbReference type="ARBA" id="ARBA00022917"/>
    </source>
</evidence>
<dbReference type="PANTHER" id="PTHR11895">
    <property type="entry name" value="TRANSAMIDASE"/>
    <property type="match status" value="1"/>
</dbReference>
<dbReference type="InterPro" id="IPR023631">
    <property type="entry name" value="Amidase_dom"/>
</dbReference>
<keyword evidence="5 8" id="KW-0648">Protein biosynthesis</keyword>
<evidence type="ECO:0000256" key="3">
    <source>
        <dbReference type="ARBA" id="ARBA00022741"/>
    </source>
</evidence>
<dbReference type="InterPro" id="IPR020556">
    <property type="entry name" value="Amidase_CS"/>
</dbReference>
<evidence type="ECO:0000256" key="4">
    <source>
        <dbReference type="ARBA" id="ARBA00022840"/>
    </source>
</evidence>
<dbReference type="OrthoDB" id="9811471at2"/>
<dbReference type="PANTHER" id="PTHR11895:SF151">
    <property type="entry name" value="GLUTAMYL-TRNA(GLN) AMIDOTRANSFERASE SUBUNIT A"/>
    <property type="match status" value="1"/>
</dbReference>
<feature type="active site" description="Charge relay system" evidence="8">
    <location>
        <position position="87"/>
    </location>
</feature>
<protein>
    <recommendedName>
        <fullName evidence="8">Glutamyl-tRNA(Gln) amidotransferase subunit A</fullName>
        <shortName evidence="8">Glu-ADT subunit A</shortName>
        <ecNumber evidence="8">6.3.5.7</ecNumber>
    </recommendedName>
</protein>
<proteinExistence type="inferred from homology"/>